<dbReference type="InterPro" id="IPR039365">
    <property type="entry name" value="IS701-like"/>
</dbReference>
<name>A0ABD5UNL7_9EURY</name>
<reference evidence="3 4" key="1">
    <citation type="journal article" date="2019" name="Int. J. Syst. Evol. Microbiol.">
        <title>The Global Catalogue of Microorganisms (GCM) 10K type strain sequencing project: providing services to taxonomists for standard genome sequencing and annotation.</title>
        <authorList>
            <consortium name="The Broad Institute Genomics Platform"/>
            <consortium name="The Broad Institute Genome Sequencing Center for Infectious Disease"/>
            <person name="Wu L."/>
            <person name="Ma J."/>
        </authorList>
    </citation>
    <scope>NUCLEOTIDE SEQUENCE [LARGE SCALE GENOMIC DNA]</scope>
    <source>
        <strain evidence="3 4">Y73</strain>
    </source>
</reference>
<evidence type="ECO:0000259" key="2">
    <source>
        <dbReference type="Pfam" id="PF01609"/>
    </source>
</evidence>
<dbReference type="Pfam" id="PF01609">
    <property type="entry name" value="DDE_Tnp_1"/>
    <property type="match status" value="1"/>
</dbReference>
<dbReference type="PANTHER" id="PTHR33627:SF1">
    <property type="entry name" value="TRANSPOSASE"/>
    <property type="match status" value="1"/>
</dbReference>
<feature type="region of interest" description="Disordered" evidence="1">
    <location>
        <begin position="261"/>
        <end position="305"/>
    </location>
</feature>
<evidence type="ECO:0000313" key="3">
    <source>
        <dbReference type="EMBL" id="MFC6890813.1"/>
    </source>
</evidence>
<dbReference type="InterPro" id="IPR002559">
    <property type="entry name" value="Transposase_11"/>
</dbReference>
<dbReference type="InterPro" id="IPR012337">
    <property type="entry name" value="RNaseH-like_sf"/>
</dbReference>
<dbReference type="Proteomes" id="UP001596333">
    <property type="component" value="Unassembled WGS sequence"/>
</dbReference>
<evidence type="ECO:0000313" key="4">
    <source>
        <dbReference type="Proteomes" id="UP001596333"/>
    </source>
</evidence>
<keyword evidence="4" id="KW-1185">Reference proteome</keyword>
<proteinExistence type="predicted"/>
<dbReference type="EMBL" id="JBHSXI010000026">
    <property type="protein sequence ID" value="MFC6890813.1"/>
    <property type="molecule type" value="Genomic_DNA"/>
</dbReference>
<evidence type="ECO:0000256" key="1">
    <source>
        <dbReference type="SAM" id="MobiDB-lite"/>
    </source>
</evidence>
<dbReference type="SUPFAM" id="SSF53098">
    <property type="entry name" value="Ribonuclease H-like"/>
    <property type="match status" value="1"/>
</dbReference>
<accession>A0ABD5UNL7</accession>
<dbReference type="RefSeq" id="WP_379771213.1">
    <property type="nucleotide sequence ID" value="NZ_JBHSXI010000026.1"/>
</dbReference>
<dbReference type="PANTHER" id="PTHR33627">
    <property type="entry name" value="TRANSPOSASE"/>
    <property type="match status" value="1"/>
</dbReference>
<dbReference type="NCBIfam" id="NF033540">
    <property type="entry name" value="transpos_IS701"/>
    <property type="match status" value="1"/>
</dbReference>
<organism evidence="3 4">
    <name type="scientific">Halorubrum trueperi</name>
    <dbReference type="NCBI Taxonomy" id="2004704"/>
    <lineage>
        <taxon>Archaea</taxon>
        <taxon>Methanobacteriati</taxon>
        <taxon>Methanobacteriota</taxon>
        <taxon>Stenosarchaea group</taxon>
        <taxon>Halobacteria</taxon>
        <taxon>Halobacteriales</taxon>
        <taxon>Haloferacaceae</taxon>
        <taxon>Halorubrum</taxon>
    </lineage>
</organism>
<sequence length="429" mass="49493">MEATPIADVLSCTDFVDEFNSLSYHQRWHVKTYTTGLVGSSNKTIEGIANRVLPAKDERTLNNFLNDYDWDERRLNQERIDLLQDHDDTRMSKKGVVALDDTLNDKSGKHIPGTDWFYDHNEGHTVWSQNLVFSLYADQKTSYPLDFRLVDKDGPSKIDLAKQLIDQAEAAGVPAATYVYDAWFSSKEVNEHVESYDKDWITLLPVNRKIKYDGEWLSVDELYERVELVERTVDDETYRIWTQKRLIKSLDAEKKVLLVEPVEEDDDEIDEEDEEAADEEDTAETSTDDEESEEEDDGDEDEDDEPEFRCLVTNKIDAPAAHLIRLYTRRWRIETFFRDSRQDLGLGDCEVRNERGAKRHWHLVMLAYSLLRLGISHSALGRAISTASSIRGDLKHALKESIYDLFHWAVSNAEGGLENLMQEVEGVFI</sequence>
<dbReference type="AlphaFoldDB" id="A0ABD5UNL7"/>
<gene>
    <name evidence="3" type="ORF">ACFQEY_17640</name>
</gene>
<comment type="caution">
    <text evidence="3">The sequence shown here is derived from an EMBL/GenBank/DDBJ whole genome shotgun (WGS) entry which is preliminary data.</text>
</comment>
<protein>
    <submittedName>
        <fullName evidence="3">IS701 family transposase</fullName>
    </submittedName>
</protein>
<feature type="domain" description="Transposase IS4-like" evidence="2">
    <location>
        <begin position="95"/>
        <end position="370"/>
    </location>
</feature>